<feature type="signal peptide" evidence="7">
    <location>
        <begin position="1"/>
        <end position="25"/>
    </location>
</feature>
<evidence type="ECO:0000256" key="1">
    <source>
        <dbReference type="ARBA" id="ARBA00004167"/>
    </source>
</evidence>
<dbReference type="SMART" id="SM00409">
    <property type="entry name" value="IG"/>
    <property type="match status" value="3"/>
</dbReference>
<name>A0A3Q2DVL6_CYPVA</name>
<keyword evidence="10" id="KW-1185">Reference proteome</keyword>
<dbReference type="InterPro" id="IPR007110">
    <property type="entry name" value="Ig-like_dom"/>
</dbReference>
<dbReference type="Pfam" id="PF08205">
    <property type="entry name" value="C2-set_2"/>
    <property type="match status" value="1"/>
</dbReference>
<dbReference type="GO" id="GO:0044291">
    <property type="term" value="C:cell-cell contact zone"/>
    <property type="evidence" value="ECO:0007669"/>
    <property type="project" value="TreeGrafter"/>
</dbReference>
<dbReference type="AlphaFoldDB" id="A0A3Q2DVL6"/>
<comment type="subcellular location">
    <subcellularLocation>
        <location evidence="1">Membrane</location>
        <topology evidence="1">Single-pass membrane protein</topology>
    </subcellularLocation>
</comment>
<dbReference type="Pfam" id="PF07686">
    <property type="entry name" value="V-set"/>
    <property type="match status" value="1"/>
</dbReference>
<organism evidence="9 10">
    <name type="scientific">Cyprinodon variegatus</name>
    <name type="common">Sheepshead minnow</name>
    <dbReference type="NCBI Taxonomy" id="28743"/>
    <lineage>
        <taxon>Eukaryota</taxon>
        <taxon>Metazoa</taxon>
        <taxon>Chordata</taxon>
        <taxon>Craniata</taxon>
        <taxon>Vertebrata</taxon>
        <taxon>Euteleostomi</taxon>
        <taxon>Actinopterygii</taxon>
        <taxon>Neopterygii</taxon>
        <taxon>Teleostei</taxon>
        <taxon>Neoteleostei</taxon>
        <taxon>Acanthomorphata</taxon>
        <taxon>Ovalentaria</taxon>
        <taxon>Atherinomorphae</taxon>
        <taxon>Cyprinodontiformes</taxon>
        <taxon>Cyprinodontidae</taxon>
        <taxon>Cyprinodon</taxon>
    </lineage>
</organism>
<protein>
    <submittedName>
        <fullName evidence="9">Melanoma cell adhesion molecule b</fullName>
    </submittedName>
</protein>
<keyword evidence="2 6" id="KW-0812">Transmembrane</keyword>
<evidence type="ECO:0000313" key="9">
    <source>
        <dbReference type="Ensembl" id="ENSCVAP00000023931.1"/>
    </source>
</evidence>
<feature type="domain" description="Ig-like" evidence="8">
    <location>
        <begin position="431"/>
        <end position="515"/>
    </location>
</feature>
<proteinExistence type="predicted"/>
<sequence>MAVRDVPSLLLLGLLALLHTWGASAKVEVNMVEKVEVYLGETAEINCSFTSDDGISGSGGLLIKWFHETSSGKRQKIYHQESLQNNEEKNTPFTGRIKVNSTSQDVVMIISNVQLSDEGEFICEVRSVTEGSKNGSTKLRVFKKPDQPTIEGVENGISINDPISKIGTCEVKNGYPKPNVTWYRENTPLRNIPDGVQIAQEVTSESSGLFSIKSYLSIKVKKEDKDAHFYCEVQYNIPGAEKMYESQRIQPTVYYPSTAATISVKSPNGHIKEGDTVELHCITDGNSESEEIQIIHKGVKLTDDATAVLERVTRLQDGVYECKIMNMYTFEEISANIDLRVNYLDEAVIEPKGPLEVVQKNELNTSCNALSSLHTETTWLKDGKEVSRGHFLNLANVTYEDAGTYVCVVTVPSVKGMQTNSSLQVHIQGPPQNSIPTENDINYKDEDVELSCYARGYPSPNITWTTSDDKVLGSATYTETNDGAKSVVKVKASDMTIFCKSQNGYGTHSVEYNIKAVINKHTTTPATTTADYTTTTADNTTINVTTNTSTTTNAAISKSTGNNGVIIAVIIICILLLAILGSVLYFLYKKGKICNRSGKQDFTKEKSGKDKIVVEMKSDKSEEAILLGVNGEKQLPSDQ</sequence>
<dbReference type="RefSeq" id="XP_015235916.1">
    <property type="nucleotide sequence ID" value="XM_015380430.1"/>
</dbReference>
<dbReference type="Pfam" id="PF13895">
    <property type="entry name" value="Ig_2"/>
    <property type="match status" value="1"/>
</dbReference>
<feature type="domain" description="Ig-like" evidence="8">
    <location>
        <begin position="148"/>
        <end position="250"/>
    </location>
</feature>
<keyword evidence="3 6" id="KW-1133">Transmembrane helix</keyword>
<dbReference type="InterPro" id="IPR013098">
    <property type="entry name" value="Ig_I-set"/>
</dbReference>
<dbReference type="CDD" id="cd00096">
    <property type="entry name" value="Ig"/>
    <property type="match status" value="1"/>
</dbReference>
<dbReference type="Proteomes" id="UP000265020">
    <property type="component" value="Unassembled WGS sequence"/>
</dbReference>
<reference evidence="9" key="2">
    <citation type="submission" date="2025-09" db="UniProtKB">
        <authorList>
            <consortium name="Ensembl"/>
        </authorList>
    </citation>
    <scope>IDENTIFICATION</scope>
</reference>
<dbReference type="InterPro" id="IPR036179">
    <property type="entry name" value="Ig-like_dom_sf"/>
</dbReference>
<dbReference type="Ensembl" id="ENSCVAT00000005500.1">
    <property type="protein sequence ID" value="ENSCVAP00000023931.1"/>
    <property type="gene ID" value="ENSCVAG00000007635.1"/>
</dbReference>
<dbReference type="SUPFAM" id="SSF48726">
    <property type="entry name" value="Immunoglobulin"/>
    <property type="match status" value="4"/>
</dbReference>
<dbReference type="InterPro" id="IPR013106">
    <property type="entry name" value="Ig_V-set"/>
</dbReference>
<dbReference type="GO" id="GO:0061041">
    <property type="term" value="P:regulation of wound healing"/>
    <property type="evidence" value="ECO:0007669"/>
    <property type="project" value="TreeGrafter"/>
</dbReference>
<evidence type="ECO:0000256" key="7">
    <source>
        <dbReference type="SAM" id="SignalP"/>
    </source>
</evidence>
<dbReference type="InterPro" id="IPR013162">
    <property type="entry name" value="CD80_C2-set"/>
</dbReference>
<feature type="domain" description="Ig-like" evidence="8">
    <location>
        <begin position="7"/>
        <end position="140"/>
    </location>
</feature>
<feature type="chain" id="PRO_5018728076" evidence="7">
    <location>
        <begin position="26"/>
        <end position="639"/>
    </location>
</feature>
<dbReference type="PROSITE" id="PS50835">
    <property type="entry name" value="IG_LIKE"/>
    <property type="match status" value="5"/>
</dbReference>
<dbReference type="CTD" id="338313"/>
<evidence type="ECO:0000313" key="10">
    <source>
        <dbReference type="Proteomes" id="UP000265020"/>
    </source>
</evidence>
<dbReference type="Gene3D" id="2.60.40.10">
    <property type="entry name" value="Immunoglobulins"/>
    <property type="match status" value="5"/>
</dbReference>
<dbReference type="InterPro" id="IPR003599">
    <property type="entry name" value="Ig_sub"/>
</dbReference>
<keyword evidence="5" id="KW-1015">Disulfide bond</keyword>
<dbReference type="InterPro" id="IPR013783">
    <property type="entry name" value="Ig-like_fold"/>
</dbReference>
<dbReference type="GO" id="GO:0043184">
    <property type="term" value="F:vascular endothelial growth factor receptor 2 binding"/>
    <property type="evidence" value="ECO:0007669"/>
    <property type="project" value="TreeGrafter"/>
</dbReference>
<feature type="transmembrane region" description="Helical" evidence="6">
    <location>
        <begin position="565"/>
        <end position="588"/>
    </location>
</feature>
<dbReference type="GeneID" id="107088321"/>
<reference evidence="9" key="1">
    <citation type="submission" date="2025-08" db="UniProtKB">
        <authorList>
            <consortium name="Ensembl"/>
        </authorList>
    </citation>
    <scope>IDENTIFICATION</scope>
</reference>
<evidence type="ECO:0000259" key="8">
    <source>
        <dbReference type="PROSITE" id="PS50835"/>
    </source>
</evidence>
<feature type="domain" description="Ig-like" evidence="8">
    <location>
        <begin position="345"/>
        <end position="424"/>
    </location>
</feature>
<dbReference type="GeneTree" id="ENSGT00940000155838"/>
<evidence type="ECO:0000256" key="6">
    <source>
        <dbReference type="SAM" id="Phobius"/>
    </source>
</evidence>
<dbReference type="Pfam" id="PF07679">
    <property type="entry name" value="I-set"/>
    <property type="match status" value="1"/>
</dbReference>
<evidence type="ECO:0000256" key="4">
    <source>
        <dbReference type="ARBA" id="ARBA00023136"/>
    </source>
</evidence>
<feature type="domain" description="Ig-like" evidence="8">
    <location>
        <begin position="256"/>
        <end position="338"/>
    </location>
</feature>
<dbReference type="GO" id="GO:0016020">
    <property type="term" value="C:membrane"/>
    <property type="evidence" value="ECO:0007669"/>
    <property type="project" value="UniProtKB-SubCell"/>
</dbReference>
<dbReference type="InterPro" id="IPR003598">
    <property type="entry name" value="Ig_sub2"/>
</dbReference>
<dbReference type="SMART" id="SM00408">
    <property type="entry name" value="IGc2"/>
    <property type="match status" value="5"/>
</dbReference>
<evidence type="ECO:0000256" key="3">
    <source>
        <dbReference type="ARBA" id="ARBA00022989"/>
    </source>
</evidence>
<dbReference type="GO" id="GO:0007156">
    <property type="term" value="P:homophilic cell adhesion via plasma membrane adhesion molecules"/>
    <property type="evidence" value="ECO:0007669"/>
    <property type="project" value="TreeGrafter"/>
</dbReference>
<dbReference type="GO" id="GO:0035020">
    <property type="term" value="P:regulation of Rac protein signal transduction"/>
    <property type="evidence" value="ECO:0007669"/>
    <property type="project" value="TreeGrafter"/>
</dbReference>
<evidence type="ECO:0000256" key="5">
    <source>
        <dbReference type="ARBA" id="ARBA00023157"/>
    </source>
</evidence>
<keyword evidence="7" id="KW-0732">Signal</keyword>
<dbReference type="SMART" id="SM00406">
    <property type="entry name" value="IGv"/>
    <property type="match status" value="1"/>
</dbReference>
<accession>A0A3Q2DVL6</accession>
<dbReference type="PANTHER" id="PTHR45889:SF3">
    <property type="entry name" value="CELL ADHESION MOLECULE 4"/>
    <property type="match status" value="1"/>
</dbReference>
<evidence type="ECO:0000256" key="2">
    <source>
        <dbReference type="ARBA" id="ARBA00022692"/>
    </source>
</evidence>
<keyword evidence="4 6" id="KW-0472">Membrane</keyword>
<dbReference type="OrthoDB" id="6431884at2759"/>
<dbReference type="PANTHER" id="PTHR45889">
    <property type="entry name" value="IG-LIKE DOMAIN-CONTAINING PROTEIN"/>
    <property type="match status" value="1"/>
</dbReference>